<organism evidence="1 2">
    <name type="scientific">Caenorhabditis angaria</name>
    <dbReference type="NCBI Taxonomy" id="860376"/>
    <lineage>
        <taxon>Eukaryota</taxon>
        <taxon>Metazoa</taxon>
        <taxon>Ecdysozoa</taxon>
        <taxon>Nematoda</taxon>
        <taxon>Chromadorea</taxon>
        <taxon>Rhabditida</taxon>
        <taxon>Rhabditina</taxon>
        <taxon>Rhabditomorpha</taxon>
        <taxon>Rhabditoidea</taxon>
        <taxon>Rhabditidae</taxon>
        <taxon>Peloderinae</taxon>
        <taxon>Caenorhabditis</taxon>
    </lineage>
</organism>
<dbReference type="AlphaFoldDB" id="A0A9P1IU39"/>
<accession>A0A9P1IU39</accession>
<dbReference type="EMBL" id="CANHGI010000005">
    <property type="protein sequence ID" value="CAI5450329.1"/>
    <property type="molecule type" value="Genomic_DNA"/>
</dbReference>
<dbReference type="Proteomes" id="UP001152747">
    <property type="component" value="Unassembled WGS sequence"/>
</dbReference>
<reference evidence="1" key="1">
    <citation type="submission" date="2022-11" db="EMBL/GenBank/DDBJ databases">
        <authorList>
            <person name="Kikuchi T."/>
        </authorList>
    </citation>
    <scope>NUCLEOTIDE SEQUENCE</scope>
    <source>
        <strain evidence="1">PS1010</strain>
    </source>
</reference>
<evidence type="ECO:0000313" key="1">
    <source>
        <dbReference type="EMBL" id="CAI5450329.1"/>
    </source>
</evidence>
<proteinExistence type="predicted"/>
<sequence length="194" mass="22446">MNMEWRAIRLLWNSRIAKTHVIMDGEDICYIDLSHHAPPFFLLKNGNIYNCMRNMTNRMLDKCNGRSLKFIASEITRSIFEEKLVADLIFVMTVNFDRSSLWVTLGNKPINVIADFIVSVLRHRVQPTYNSAALVRQIVRQVLGLMITSARKEMRVLEGGEKMINESIDSLNEFMAKNMDIGERVEEFDGYVPQ</sequence>
<protein>
    <submittedName>
        <fullName evidence="1">Uncharacterized protein</fullName>
    </submittedName>
</protein>
<keyword evidence="2" id="KW-1185">Reference proteome</keyword>
<comment type="caution">
    <text evidence="1">The sequence shown here is derived from an EMBL/GenBank/DDBJ whole genome shotgun (WGS) entry which is preliminary data.</text>
</comment>
<evidence type="ECO:0000313" key="2">
    <source>
        <dbReference type="Proteomes" id="UP001152747"/>
    </source>
</evidence>
<name>A0A9P1IU39_9PELO</name>
<gene>
    <name evidence="1" type="ORF">CAMP_LOCUS12966</name>
</gene>